<evidence type="ECO:0000313" key="2">
    <source>
        <dbReference type="Proteomes" id="UP001335729"/>
    </source>
</evidence>
<proteinExistence type="predicted"/>
<organism evidence="1 2">
    <name type="scientific">Gordonia prachuapensis</name>
    <dbReference type="NCBI Taxonomy" id="3115651"/>
    <lineage>
        <taxon>Bacteria</taxon>
        <taxon>Bacillati</taxon>
        <taxon>Actinomycetota</taxon>
        <taxon>Actinomycetes</taxon>
        <taxon>Mycobacteriales</taxon>
        <taxon>Gordoniaceae</taxon>
        <taxon>Gordonia</taxon>
    </lineage>
</organism>
<reference evidence="1 2" key="1">
    <citation type="submission" date="2024-01" db="EMBL/GenBank/DDBJ databases">
        <title>Draft genome sequence of Gordonia sp. PKS22-38.</title>
        <authorList>
            <person name="Suphannarot A."/>
            <person name="Mingma R."/>
        </authorList>
    </citation>
    <scope>NUCLEOTIDE SEQUENCE [LARGE SCALE GENOMIC DNA]</scope>
    <source>
        <strain evidence="1 2">PKS22-38</strain>
    </source>
</reference>
<evidence type="ECO:0008006" key="3">
    <source>
        <dbReference type="Google" id="ProtNLM"/>
    </source>
</evidence>
<sequence>MRLDLTDVADGVYSRAELLALDYDDPTLRRLVRNGLLTQPRHGWYATSAADPDCVEAARRGGCLSCVSALRAHGFWLPPGYHTLHVRASRHSGTKRQDFCRLPAGPLPVLTSIDAFPVALACAAQCMSAEDWIITADSVLNKSGMTVDELRAEMPQVSKKIENMLAKCDPRSQSGTESAVRLRLRALGFHVEVQPAIVAVGHVDLKVGRLLIECDSKLHHTSLENYRKDRRRDRKSLGQQLLPMRLTYDDVIYGWEETLADIRAITDLDRHRLPRRRKSAS</sequence>
<dbReference type="RefSeq" id="WP_330505785.1">
    <property type="nucleotide sequence ID" value="NZ_JAZDUE010000012.1"/>
</dbReference>
<accession>A0ABU7MVZ5</accession>
<dbReference type="Proteomes" id="UP001335729">
    <property type="component" value="Unassembled WGS sequence"/>
</dbReference>
<evidence type="ECO:0000313" key="1">
    <source>
        <dbReference type="EMBL" id="MEE4024413.1"/>
    </source>
</evidence>
<protein>
    <recommendedName>
        <fullName evidence="3">DUF559 domain-containing protein</fullName>
    </recommendedName>
</protein>
<gene>
    <name evidence="1" type="ORF">V1Y59_15105</name>
</gene>
<comment type="caution">
    <text evidence="1">The sequence shown here is derived from an EMBL/GenBank/DDBJ whole genome shotgun (WGS) entry which is preliminary data.</text>
</comment>
<keyword evidence="2" id="KW-1185">Reference proteome</keyword>
<dbReference type="EMBL" id="JAZDUE010000012">
    <property type="protein sequence ID" value="MEE4024413.1"/>
    <property type="molecule type" value="Genomic_DNA"/>
</dbReference>
<name>A0ABU7MVZ5_9ACTN</name>